<accession>A0A6V7F513</accession>
<proteinExistence type="predicted"/>
<dbReference type="EMBL" id="LR828257">
    <property type="protein sequence ID" value="CAD0358551.1"/>
    <property type="molecule type" value="Genomic_DNA"/>
</dbReference>
<protein>
    <submittedName>
        <fullName evidence="2">Uncharacterized protein</fullName>
    </submittedName>
</protein>
<evidence type="ECO:0000313" key="2">
    <source>
        <dbReference type="EMBL" id="CAD0358551.1"/>
    </source>
</evidence>
<dbReference type="Proteomes" id="UP000515406">
    <property type="component" value="Chromosome"/>
</dbReference>
<sequence length="32" mass="3436">MLTHLQDRYICHDNASFEEQAPSPAGDGMSGG</sequence>
<feature type="region of interest" description="Disordered" evidence="1">
    <location>
        <begin position="13"/>
        <end position="32"/>
    </location>
</feature>
<dbReference type="AlphaFoldDB" id="A0A6V7F513"/>
<evidence type="ECO:0000256" key="1">
    <source>
        <dbReference type="SAM" id="MobiDB-lite"/>
    </source>
</evidence>
<evidence type="ECO:0000313" key="3">
    <source>
        <dbReference type="Proteomes" id="UP000515406"/>
    </source>
</evidence>
<dbReference type="EMBL" id="LR828257">
    <property type="protein sequence ID" value="CAD0358544.1"/>
    <property type="molecule type" value="Genomic_DNA"/>
</dbReference>
<organism evidence="2 3">
    <name type="scientific">Xanthomonas hortorum pv. vitians</name>
    <dbReference type="NCBI Taxonomy" id="83224"/>
    <lineage>
        <taxon>Bacteria</taxon>
        <taxon>Pseudomonadati</taxon>
        <taxon>Pseudomonadota</taxon>
        <taxon>Gammaproteobacteria</taxon>
        <taxon>Lysobacterales</taxon>
        <taxon>Lysobacteraceae</taxon>
        <taxon>Xanthomonas</taxon>
    </lineage>
</organism>
<keyword evidence="3" id="KW-1185">Reference proteome</keyword>
<gene>
    <name evidence="2" type="ORF">CFBP498_42730</name>
</gene>
<reference evidence="2 3" key="1">
    <citation type="submission" date="2020-07" db="EMBL/GenBank/DDBJ databases">
        <authorList>
            <person name="Pothier F. J."/>
        </authorList>
    </citation>
    <scope>NUCLEOTIDE SEQUENCE [LARGE SCALE GENOMIC DNA]</scope>
    <source>
        <strain evidence="2 3">CFBP 498</strain>
    </source>
</reference>
<name>A0A6V7F513_9XANT</name>